<dbReference type="SUPFAM" id="SSF46565">
    <property type="entry name" value="Chaperone J-domain"/>
    <property type="match status" value="1"/>
</dbReference>
<dbReference type="InterPro" id="IPR019734">
    <property type="entry name" value="TPR_rpt"/>
</dbReference>
<dbReference type="PROSITE" id="PS50005">
    <property type="entry name" value="TPR"/>
    <property type="match status" value="1"/>
</dbReference>
<sequence>MDIAYYYRVLSLKPGASFAEVKASYRRLARGCHPDVNPGDRQAKEKFIQLTQAYEILLKEISEVANTEIGFEAFSHSSPEPTVTPTPSPAPGPRKVKIPPLNPQDKRLKQSAYEQLREFLKTKRFPRAIALVEALRDRLPIDPEVRQWQAITYQSYGQHLLKQNQLEKAQLYLQRARRTDPHNRRLCLEVEQNLNQLGIQSAHQQV</sequence>
<dbReference type="InterPro" id="IPR036869">
    <property type="entry name" value="J_dom_sf"/>
</dbReference>
<dbReference type="Pfam" id="PF00226">
    <property type="entry name" value="DnaJ"/>
    <property type="match status" value="1"/>
</dbReference>
<evidence type="ECO:0000313" key="4">
    <source>
        <dbReference type="EMBL" id="OJJ27258.1"/>
    </source>
</evidence>
<accession>A0A1L9QX47</accession>
<dbReference type="SMART" id="SM00271">
    <property type="entry name" value="DnaJ"/>
    <property type="match status" value="1"/>
</dbReference>
<keyword evidence="1" id="KW-0802">TPR repeat</keyword>
<dbReference type="InterPro" id="IPR052276">
    <property type="entry name" value="Diphthamide-biosynth_chaperone"/>
</dbReference>
<dbReference type="CDD" id="cd06257">
    <property type="entry name" value="DnaJ"/>
    <property type="match status" value="1"/>
</dbReference>
<feature type="region of interest" description="Disordered" evidence="2">
    <location>
        <begin position="75"/>
        <end position="103"/>
    </location>
</feature>
<feature type="compositionally biased region" description="Pro residues" evidence="2">
    <location>
        <begin position="82"/>
        <end position="92"/>
    </location>
</feature>
<dbReference type="PRINTS" id="PR00625">
    <property type="entry name" value="JDOMAIN"/>
</dbReference>
<dbReference type="PANTHER" id="PTHR44240:SF10">
    <property type="entry name" value="J DOMAIN-CONTAINING PROTEIN"/>
    <property type="match status" value="1"/>
</dbReference>
<gene>
    <name evidence="4" type="ORF">BI308_01870</name>
</gene>
<feature type="repeat" description="TPR" evidence="1">
    <location>
        <begin position="150"/>
        <end position="183"/>
    </location>
</feature>
<feature type="domain" description="J" evidence="3">
    <location>
        <begin position="5"/>
        <end position="70"/>
    </location>
</feature>
<dbReference type="SUPFAM" id="SSF48452">
    <property type="entry name" value="TPR-like"/>
    <property type="match status" value="1"/>
</dbReference>
<organism evidence="4 5">
    <name type="scientific">Roseofilum reptotaenium AO1-A</name>
    <dbReference type="NCBI Taxonomy" id="1925591"/>
    <lineage>
        <taxon>Bacteria</taxon>
        <taxon>Bacillati</taxon>
        <taxon>Cyanobacteriota</taxon>
        <taxon>Cyanophyceae</taxon>
        <taxon>Desertifilales</taxon>
        <taxon>Desertifilaceae</taxon>
        <taxon>Roseofilum</taxon>
    </lineage>
</organism>
<evidence type="ECO:0000259" key="3">
    <source>
        <dbReference type="PROSITE" id="PS50076"/>
    </source>
</evidence>
<dbReference type="Proteomes" id="UP000183940">
    <property type="component" value="Unassembled WGS sequence"/>
</dbReference>
<evidence type="ECO:0000313" key="5">
    <source>
        <dbReference type="Proteomes" id="UP000183940"/>
    </source>
</evidence>
<evidence type="ECO:0000256" key="2">
    <source>
        <dbReference type="SAM" id="MobiDB-lite"/>
    </source>
</evidence>
<dbReference type="Gene3D" id="1.25.40.10">
    <property type="entry name" value="Tetratricopeptide repeat domain"/>
    <property type="match status" value="1"/>
</dbReference>
<keyword evidence="5" id="KW-1185">Reference proteome</keyword>
<dbReference type="InterPro" id="IPR011990">
    <property type="entry name" value="TPR-like_helical_dom_sf"/>
</dbReference>
<proteinExistence type="predicted"/>
<dbReference type="InterPro" id="IPR001623">
    <property type="entry name" value="DnaJ_domain"/>
</dbReference>
<dbReference type="EMBL" id="MLAW01000002">
    <property type="protein sequence ID" value="OJJ27258.1"/>
    <property type="molecule type" value="Genomic_DNA"/>
</dbReference>
<dbReference type="PROSITE" id="PS50076">
    <property type="entry name" value="DNAJ_2"/>
    <property type="match status" value="1"/>
</dbReference>
<dbReference type="PANTHER" id="PTHR44240">
    <property type="entry name" value="DNAJ DOMAIN (PROKARYOTIC HEAT SHOCK PROTEIN)-RELATED"/>
    <property type="match status" value="1"/>
</dbReference>
<evidence type="ECO:0000256" key="1">
    <source>
        <dbReference type="PROSITE-ProRule" id="PRU00339"/>
    </source>
</evidence>
<comment type="caution">
    <text evidence="4">The sequence shown here is derived from an EMBL/GenBank/DDBJ whole genome shotgun (WGS) entry which is preliminary data.</text>
</comment>
<dbReference type="STRING" id="1925591.BI308_01870"/>
<dbReference type="AlphaFoldDB" id="A0A1L9QX47"/>
<dbReference type="Gene3D" id="1.10.287.110">
    <property type="entry name" value="DnaJ domain"/>
    <property type="match status" value="1"/>
</dbReference>
<name>A0A1L9QX47_9CYAN</name>
<protein>
    <recommendedName>
        <fullName evidence="3">J domain-containing protein</fullName>
    </recommendedName>
</protein>
<reference evidence="4" key="1">
    <citation type="submission" date="2016-10" db="EMBL/GenBank/DDBJ databases">
        <title>CRISPR-Cas defence system in Roseofilum reptotaenium: evidence of a bacteriophage-cyanobacterium arms race in the coral black band disease.</title>
        <authorList>
            <person name="Buerger P."/>
            <person name="Wood-Charlson E.M."/>
            <person name="Weynberg K.D."/>
            <person name="Willis B."/>
            <person name="Van Oppen M.J."/>
        </authorList>
    </citation>
    <scope>NUCLEOTIDE SEQUENCE [LARGE SCALE GENOMIC DNA]</scope>
    <source>
        <strain evidence="4">AO1-A</strain>
    </source>
</reference>